<organism evidence="2 3">
    <name type="scientific">Citrus x changshan-huyou</name>
    <dbReference type="NCBI Taxonomy" id="2935761"/>
    <lineage>
        <taxon>Eukaryota</taxon>
        <taxon>Viridiplantae</taxon>
        <taxon>Streptophyta</taxon>
        <taxon>Embryophyta</taxon>
        <taxon>Tracheophyta</taxon>
        <taxon>Spermatophyta</taxon>
        <taxon>Magnoliopsida</taxon>
        <taxon>eudicotyledons</taxon>
        <taxon>Gunneridae</taxon>
        <taxon>Pentapetalae</taxon>
        <taxon>rosids</taxon>
        <taxon>malvids</taxon>
        <taxon>Sapindales</taxon>
        <taxon>Rutaceae</taxon>
        <taxon>Aurantioideae</taxon>
        <taxon>Citrus</taxon>
    </lineage>
</organism>
<dbReference type="AlphaFoldDB" id="A0AAP0MP81"/>
<keyword evidence="3" id="KW-1185">Reference proteome</keyword>
<evidence type="ECO:0000313" key="3">
    <source>
        <dbReference type="Proteomes" id="UP001428341"/>
    </source>
</evidence>
<protein>
    <submittedName>
        <fullName evidence="2">Uncharacterized protein</fullName>
    </submittedName>
</protein>
<gene>
    <name evidence="2" type="ORF">WN944_007910</name>
</gene>
<dbReference type="Proteomes" id="UP001428341">
    <property type="component" value="Unassembled WGS sequence"/>
</dbReference>
<feature type="compositionally biased region" description="Polar residues" evidence="1">
    <location>
        <begin position="49"/>
        <end position="60"/>
    </location>
</feature>
<sequence length="122" mass="14004">MGVLGSPSLAYRYKYFQPRGARLETVDYDEILNVKRALEAGRDKREVTTVPSFPTQSSSKFRPPLLNCSQNRRLYRPSSEGETTVSIWMELRRYGSQDDKRKLQSGKSQPLNVLKSFPTDDI</sequence>
<comment type="caution">
    <text evidence="2">The sequence shown here is derived from an EMBL/GenBank/DDBJ whole genome shotgun (WGS) entry which is preliminary data.</text>
</comment>
<evidence type="ECO:0000313" key="2">
    <source>
        <dbReference type="EMBL" id="KAK9215904.1"/>
    </source>
</evidence>
<feature type="region of interest" description="Disordered" evidence="1">
    <location>
        <begin position="97"/>
        <end position="122"/>
    </location>
</feature>
<accession>A0AAP0MP81</accession>
<dbReference type="EMBL" id="JBCGBO010000003">
    <property type="protein sequence ID" value="KAK9215904.1"/>
    <property type="molecule type" value="Genomic_DNA"/>
</dbReference>
<proteinExistence type="predicted"/>
<evidence type="ECO:0000256" key="1">
    <source>
        <dbReference type="SAM" id="MobiDB-lite"/>
    </source>
</evidence>
<name>A0AAP0MP81_9ROSI</name>
<reference evidence="2 3" key="1">
    <citation type="submission" date="2024-05" db="EMBL/GenBank/DDBJ databases">
        <title>Haplotype-resolved chromosome-level genome assembly of Huyou (Citrus changshanensis).</title>
        <authorList>
            <person name="Miao C."/>
            <person name="Chen W."/>
            <person name="Wu Y."/>
            <person name="Wang L."/>
            <person name="Zhao S."/>
            <person name="Grierson D."/>
            <person name="Xu C."/>
            <person name="Chen K."/>
        </authorList>
    </citation>
    <scope>NUCLEOTIDE SEQUENCE [LARGE SCALE GENOMIC DNA]</scope>
    <source>
        <strain evidence="2">01-14</strain>
        <tissue evidence="2">Leaf</tissue>
    </source>
</reference>
<feature type="region of interest" description="Disordered" evidence="1">
    <location>
        <begin position="45"/>
        <end position="64"/>
    </location>
</feature>